<reference evidence="9" key="1">
    <citation type="journal article" date="2019" name="Int. J. Syst. Evol. Microbiol.">
        <title>The Global Catalogue of Microorganisms (GCM) 10K type strain sequencing project: providing services to taxonomists for standard genome sequencing and annotation.</title>
        <authorList>
            <consortium name="The Broad Institute Genomics Platform"/>
            <consortium name="The Broad Institute Genome Sequencing Center for Infectious Disease"/>
            <person name="Wu L."/>
            <person name="Ma J."/>
        </authorList>
    </citation>
    <scope>NUCLEOTIDE SEQUENCE [LARGE SCALE GENOMIC DNA]</scope>
    <source>
        <strain evidence="9">KCTC 3913</strain>
    </source>
</reference>
<feature type="transmembrane region" description="Helical" evidence="6">
    <location>
        <begin position="86"/>
        <end position="104"/>
    </location>
</feature>
<feature type="transmembrane region" description="Helical" evidence="6">
    <location>
        <begin position="364"/>
        <end position="384"/>
    </location>
</feature>
<organism evidence="8 9">
    <name type="scientific">Bacillus seohaeanensis</name>
    <dbReference type="NCBI Taxonomy" id="284580"/>
    <lineage>
        <taxon>Bacteria</taxon>
        <taxon>Bacillati</taxon>
        <taxon>Bacillota</taxon>
        <taxon>Bacilli</taxon>
        <taxon>Bacillales</taxon>
        <taxon>Bacillaceae</taxon>
        <taxon>Bacillus</taxon>
    </lineage>
</organism>
<feature type="domain" description="Major facilitator superfamily (MFS) profile" evidence="7">
    <location>
        <begin position="20"/>
        <end position="426"/>
    </location>
</feature>
<keyword evidence="9" id="KW-1185">Reference proteome</keyword>
<feature type="transmembrane region" description="Helical" evidence="6">
    <location>
        <begin position="61"/>
        <end position="79"/>
    </location>
</feature>
<dbReference type="InterPro" id="IPR011701">
    <property type="entry name" value="MFS"/>
</dbReference>
<evidence type="ECO:0000256" key="6">
    <source>
        <dbReference type="SAM" id="Phobius"/>
    </source>
</evidence>
<dbReference type="SUPFAM" id="SSF103473">
    <property type="entry name" value="MFS general substrate transporter"/>
    <property type="match status" value="1"/>
</dbReference>
<dbReference type="InterPro" id="IPR020846">
    <property type="entry name" value="MFS_dom"/>
</dbReference>
<feature type="transmembrane region" description="Helical" evidence="6">
    <location>
        <begin position="333"/>
        <end position="352"/>
    </location>
</feature>
<dbReference type="Proteomes" id="UP001597506">
    <property type="component" value="Unassembled WGS sequence"/>
</dbReference>
<feature type="transmembrane region" description="Helical" evidence="6">
    <location>
        <begin position="308"/>
        <end position="327"/>
    </location>
</feature>
<gene>
    <name evidence="8" type="ORF">ACFSUL_18095</name>
</gene>
<evidence type="ECO:0000313" key="9">
    <source>
        <dbReference type="Proteomes" id="UP001597506"/>
    </source>
</evidence>
<evidence type="ECO:0000256" key="4">
    <source>
        <dbReference type="ARBA" id="ARBA00022989"/>
    </source>
</evidence>
<name>A0ABW5RVV0_9BACI</name>
<evidence type="ECO:0000256" key="3">
    <source>
        <dbReference type="ARBA" id="ARBA00022692"/>
    </source>
</evidence>
<keyword evidence="4 6" id="KW-1133">Transmembrane helix</keyword>
<keyword evidence="2" id="KW-0813">Transport</keyword>
<feature type="transmembrane region" description="Helical" evidence="6">
    <location>
        <begin position="20"/>
        <end position="41"/>
    </location>
</feature>
<feature type="transmembrane region" description="Helical" evidence="6">
    <location>
        <begin position="275"/>
        <end position="296"/>
    </location>
</feature>
<evidence type="ECO:0000256" key="5">
    <source>
        <dbReference type="ARBA" id="ARBA00023136"/>
    </source>
</evidence>
<proteinExistence type="predicted"/>
<dbReference type="PANTHER" id="PTHR43826:SF3">
    <property type="entry name" value="GLUCOSE-6-PHOSPHATE EXCHANGER SLC37A4"/>
    <property type="match status" value="1"/>
</dbReference>
<evidence type="ECO:0000313" key="8">
    <source>
        <dbReference type="EMBL" id="MFD2682653.1"/>
    </source>
</evidence>
<feature type="transmembrane region" description="Helical" evidence="6">
    <location>
        <begin position="144"/>
        <end position="170"/>
    </location>
</feature>
<comment type="subcellular location">
    <subcellularLocation>
        <location evidence="1">Cell membrane</location>
        <topology evidence="1">Multi-pass membrane protein</topology>
    </subcellularLocation>
</comment>
<keyword evidence="5 6" id="KW-0472">Membrane</keyword>
<dbReference type="PANTHER" id="PTHR43826">
    <property type="entry name" value="GLUCOSE-6-PHOSPHATE EXCHANGER SLC37A4"/>
    <property type="match status" value="1"/>
</dbReference>
<accession>A0ABW5RVV0</accession>
<evidence type="ECO:0000256" key="2">
    <source>
        <dbReference type="ARBA" id="ARBA00022448"/>
    </source>
</evidence>
<dbReference type="EMBL" id="JBHUMF010000031">
    <property type="protein sequence ID" value="MFD2682653.1"/>
    <property type="molecule type" value="Genomic_DNA"/>
</dbReference>
<dbReference type="InterPro" id="IPR036259">
    <property type="entry name" value="MFS_trans_sf"/>
</dbReference>
<dbReference type="PROSITE" id="PS50850">
    <property type="entry name" value="MFS"/>
    <property type="match status" value="1"/>
</dbReference>
<protein>
    <submittedName>
        <fullName evidence="8">MFS transporter</fullName>
    </submittedName>
</protein>
<dbReference type="Pfam" id="PF07690">
    <property type="entry name" value="MFS_1"/>
    <property type="match status" value="1"/>
</dbReference>
<sequence>MSTTAESTIQMKGWRKRHTVFLAVILTNFVVWLDEAIFGTLTPYWGEAFALSTTEIASVSSAYLLGYFPFLFIAGILADRIGAKRLLIACLIGCTIISASTIFVNDFTQLWWRNFIFGMFFGLLWAPCNRLLALWFPAHERVRYTALWFSSTMAAFALAGPIGLTIAGIFSWEMSFITVTILGLPILLFFSLVVKDRPEEKQGISQEEMKFIHDGNESGLQVDKFKWSYFKEVLKNPSVYFMAIAAGLATTPNWLATTWGSTGLINGFDVSPSTAGVIISLMYAIPMVLGFTNGWVVNKLCKGYTRAALAIGPAIGGISFIIASFFVPNYLVYALLVYGFAAVSNVYFWGTINVYWSGIARPEVIGTLNGLGSALQVAFGYALVSMSGGWVNTSVAGSAAFSKVWLIGGIVFLATIVLIYMSKEIMIHQQKETSQTEEVKDAIEV</sequence>
<feature type="transmembrane region" description="Helical" evidence="6">
    <location>
        <begin position="404"/>
        <end position="421"/>
    </location>
</feature>
<evidence type="ECO:0000259" key="7">
    <source>
        <dbReference type="PROSITE" id="PS50850"/>
    </source>
</evidence>
<feature type="transmembrane region" description="Helical" evidence="6">
    <location>
        <begin position="110"/>
        <end position="132"/>
    </location>
</feature>
<feature type="transmembrane region" description="Helical" evidence="6">
    <location>
        <begin position="176"/>
        <end position="194"/>
    </location>
</feature>
<comment type="caution">
    <text evidence="8">The sequence shown here is derived from an EMBL/GenBank/DDBJ whole genome shotgun (WGS) entry which is preliminary data.</text>
</comment>
<dbReference type="Gene3D" id="1.20.1250.20">
    <property type="entry name" value="MFS general substrate transporter like domains"/>
    <property type="match status" value="2"/>
</dbReference>
<keyword evidence="3 6" id="KW-0812">Transmembrane</keyword>
<evidence type="ECO:0000256" key="1">
    <source>
        <dbReference type="ARBA" id="ARBA00004651"/>
    </source>
</evidence>
<dbReference type="RefSeq" id="WP_377937295.1">
    <property type="nucleotide sequence ID" value="NZ_JBHUMF010000031.1"/>
</dbReference>
<dbReference type="InterPro" id="IPR051337">
    <property type="entry name" value="OPA_Antiporter"/>
</dbReference>
<feature type="transmembrane region" description="Helical" evidence="6">
    <location>
        <begin position="238"/>
        <end position="255"/>
    </location>
</feature>